<feature type="compositionally biased region" description="Basic and acidic residues" evidence="1">
    <location>
        <begin position="332"/>
        <end position="350"/>
    </location>
</feature>
<dbReference type="AlphaFoldDB" id="A0A915KGY0"/>
<sequence>MWSTYSNCDDDAFMGSAPGAGVEDDIFSVVARSIDTPVCNSVDSSTTNHAEISLKIDRKTLTLQPWSIWLQRFGGNVPMRDGDFIAKSEAEVNPATCSIAVDARETRNQTLGSTLNFSRAPLYGICPSQDLFHTVKCKQCHINVKPMAYRAHMKYRHNVALKSPDCAGASLWSSIISPQSITDEQEATLAVEQISEKSPDRIKKVDSPKITKSVSTSNLFDKFGVEPSPTSSTKSKLKKSKAGATQTEKTVIQSSKIKNLAQKKEFSKRNVEKRTGGSPNYIVSQKSEHRLKITISKKLLESEALNNGNMLDSKTGLPVNFTIPKIKKTKAECKQMPKTKEEPVKTELKMSDSQSTAVNDARKNLKKNRKTEVAAVISTTEDVQFATPCSSSNVDSSLSTQMLLRKDASETNPISVVDNNDKSLNARCWTKNLKSQSPAATCRFGARRYGLNSCPIYNRKYDFLRQMFELTLNCDFASNAFARASTSLIKRNRPLKRSSNKNGDEEGGNSFPDRSSIKPVTKPTLDEELPFASSSNEDSRMKSILKQKTALYPSANVFNNIISKDKDSMESPIAVQNTKIASNHNGLSRPCLNDGISVRLGRMENPASNHSISTNSLPNTTMNGISVHDPRLQNKQNTIQQLHQIPMLRSVKHEEQAPASTFSQNIFSNVSIVVSNAAINPQQTPKAATTTAVSTFASLNMNKSIKQEITRDANKAAFVMNNSTPADTFQTKVTSPSDIVFFGNVGGAKPMTSVQQTMPQNFRSNPLTYEYFNVAQSRKRASVPSLYTSNSSLSFGMTQKSAITVRAKRPRMGSLEYQTPQQSQRSTTNNFGAFAPEQKPLGTNLNRESLSIVKLNNNNAHQQRYSVAINAQNFNNNDSAPPILTPQQTMSNNVYGRQTIVNASGGVRAIATTTPAAAAQRVIKFSGCVGGVQQMSRPSSRTSASTTPPSSNRSSPLAFAAVGSGGSTIGGITASGTVAQQSSTNAEATTLLTLPLNAVILDGNRVYTVQNGPNGPKLVESAGNHREIPRGATFSIHTKKSHRVVPCHTSPRGAAFLLTDFAV</sequence>
<feature type="compositionally biased region" description="Low complexity" evidence="1">
    <location>
        <begin position="936"/>
        <end position="955"/>
    </location>
</feature>
<feature type="region of interest" description="Disordered" evidence="1">
    <location>
        <begin position="492"/>
        <end position="537"/>
    </location>
</feature>
<accession>A0A915KGY0</accession>
<evidence type="ECO:0000313" key="2">
    <source>
        <dbReference type="Proteomes" id="UP000887565"/>
    </source>
</evidence>
<proteinExistence type="predicted"/>
<reference evidence="3" key="1">
    <citation type="submission" date="2022-11" db="UniProtKB">
        <authorList>
            <consortium name="WormBaseParasite"/>
        </authorList>
    </citation>
    <scope>IDENTIFICATION</scope>
</reference>
<keyword evidence="2" id="KW-1185">Reference proteome</keyword>
<feature type="region of interest" description="Disordered" evidence="1">
    <location>
        <begin position="262"/>
        <end position="282"/>
    </location>
</feature>
<protein>
    <submittedName>
        <fullName evidence="3">Uncharacterized protein</fullName>
    </submittedName>
</protein>
<feature type="compositionally biased region" description="Basic and acidic residues" evidence="1">
    <location>
        <begin position="262"/>
        <end position="275"/>
    </location>
</feature>
<dbReference type="Proteomes" id="UP000887565">
    <property type="component" value="Unplaced"/>
</dbReference>
<name>A0A915KGY0_ROMCU</name>
<feature type="region of interest" description="Disordered" evidence="1">
    <location>
        <begin position="223"/>
        <end position="249"/>
    </location>
</feature>
<feature type="region of interest" description="Disordered" evidence="1">
    <location>
        <begin position="932"/>
        <end position="955"/>
    </location>
</feature>
<feature type="region of interest" description="Disordered" evidence="1">
    <location>
        <begin position="332"/>
        <end position="359"/>
    </location>
</feature>
<evidence type="ECO:0000313" key="3">
    <source>
        <dbReference type="WBParaSite" id="nRc.2.0.1.t37204-RA"/>
    </source>
</evidence>
<dbReference type="WBParaSite" id="nRc.2.0.1.t37204-RA">
    <property type="protein sequence ID" value="nRc.2.0.1.t37204-RA"/>
    <property type="gene ID" value="nRc.2.0.1.g37204"/>
</dbReference>
<organism evidence="2 3">
    <name type="scientific">Romanomermis culicivorax</name>
    <name type="common">Nematode worm</name>
    <dbReference type="NCBI Taxonomy" id="13658"/>
    <lineage>
        <taxon>Eukaryota</taxon>
        <taxon>Metazoa</taxon>
        <taxon>Ecdysozoa</taxon>
        <taxon>Nematoda</taxon>
        <taxon>Enoplea</taxon>
        <taxon>Dorylaimia</taxon>
        <taxon>Mermithida</taxon>
        <taxon>Mermithoidea</taxon>
        <taxon>Mermithidae</taxon>
        <taxon>Romanomermis</taxon>
    </lineage>
</organism>
<evidence type="ECO:0000256" key="1">
    <source>
        <dbReference type="SAM" id="MobiDB-lite"/>
    </source>
</evidence>